<keyword evidence="4" id="KW-1185">Reference proteome</keyword>
<comment type="caution">
    <text evidence="3">The sequence shown here is derived from an EMBL/GenBank/DDBJ whole genome shotgun (WGS) entry which is preliminary data.</text>
</comment>
<gene>
    <name evidence="3" type="ORF">N7482_006506</name>
</gene>
<feature type="transmembrane region" description="Helical" evidence="2">
    <location>
        <begin position="269"/>
        <end position="290"/>
    </location>
</feature>
<dbReference type="InterPro" id="IPR013083">
    <property type="entry name" value="Znf_RING/FYVE/PHD"/>
</dbReference>
<keyword evidence="2" id="KW-0472">Membrane</keyword>
<dbReference type="GeneID" id="81427807"/>
<dbReference type="Gene3D" id="3.30.40.10">
    <property type="entry name" value="Zinc/RING finger domain, C3HC4 (zinc finger)"/>
    <property type="match status" value="1"/>
</dbReference>
<dbReference type="Proteomes" id="UP001149163">
    <property type="component" value="Unassembled WGS sequence"/>
</dbReference>
<dbReference type="GO" id="GO:0006511">
    <property type="term" value="P:ubiquitin-dependent protein catabolic process"/>
    <property type="evidence" value="ECO:0007669"/>
    <property type="project" value="TreeGrafter"/>
</dbReference>
<dbReference type="PANTHER" id="PTHR22696">
    <property type="entry name" value="E3 UBIQUITIN-PROTEIN LIGASE RNF26"/>
    <property type="match status" value="1"/>
</dbReference>
<dbReference type="EMBL" id="JAPQKN010000004">
    <property type="protein sequence ID" value="KAJ5159502.1"/>
    <property type="molecule type" value="Genomic_DNA"/>
</dbReference>
<feature type="transmembrane region" description="Helical" evidence="2">
    <location>
        <begin position="186"/>
        <end position="207"/>
    </location>
</feature>
<dbReference type="AlphaFoldDB" id="A0A9W9HV44"/>
<dbReference type="Pfam" id="PF13920">
    <property type="entry name" value="zf-C3HC4_3"/>
    <property type="match status" value="1"/>
</dbReference>
<dbReference type="GO" id="GO:0016567">
    <property type="term" value="P:protein ubiquitination"/>
    <property type="evidence" value="ECO:0007669"/>
    <property type="project" value="TreeGrafter"/>
</dbReference>
<reference evidence="3" key="2">
    <citation type="journal article" date="2023" name="IMA Fungus">
        <title>Comparative genomic study of the Penicillium genus elucidates a diverse pangenome and 15 lateral gene transfer events.</title>
        <authorList>
            <person name="Petersen C."/>
            <person name="Sorensen T."/>
            <person name="Nielsen M.R."/>
            <person name="Sondergaard T.E."/>
            <person name="Sorensen J.L."/>
            <person name="Fitzpatrick D.A."/>
            <person name="Frisvad J.C."/>
            <person name="Nielsen K.L."/>
        </authorList>
    </citation>
    <scope>NUCLEOTIDE SEQUENCE</scope>
    <source>
        <strain evidence="3">IBT 26290</strain>
    </source>
</reference>
<keyword evidence="2" id="KW-0812">Transmembrane</keyword>
<protein>
    <recommendedName>
        <fullName evidence="5">Ubiquitin-protein ligase (Asi3)</fullName>
    </recommendedName>
</protein>
<proteinExistence type="predicted"/>
<dbReference type="OrthoDB" id="66726at2759"/>
<sequence length="985" mass="108889">MSGVLGPASMPSTSAVSFAKNLNNTVSATSATSLLPSPRDLLSLPLRALNQAETLAFSTIPRHIARLTGLNDIRISFWSGGAAVTGESALGGGAMTAANAAGEGVAQGAGYGDSWYVAELLQTMRKVGGFFGYLTSVWSFACLVEVSAVRTWTKGQSNPSQALVLNRMTIYASTRRHLRLGWERRLALRIIPILLFVSQIMTLLRGIRCQSSPAFSEMRYGKPGKPLIFDYASGGGVLYALSSRLMAWESDAQACSAVKMGRAFGSTDVPFGSFALLWPVFLLLCLSHFVETLSCALQGRPVMTETGMSIFEHSLAFAEAESMISKSVGLGLFGLAKQSPLAEGGSGEGAGSALQLLTRAQVLERMNVTPELLLIVLISCCNSLSSHILDVFGKQSRYRLFNTALWGFCFMAAMSWGLESGPPVSTETGVLKFPTVCIVGFIPHLLVLLGILICLAIYGLALVITAFSLPFEEGQRVSLQERFMLAHENMQGSNQIRSIRVNRHEDFYTTLLRVGYVALTAASEAVFLNEGKAVIARQMTWLEKDRIAEIEASRQRNSSYGDYPNQSDLPPFEAVGFGSFDLPEQSHAWESGYNREKKIEKPKNGARQVRPQAELGGVGAVRTSVRLWHGLSFVRAISLLILRWIAYGFSRILDRLGISARPVWLKRLSGTHKDKAVRKKKASRSGSVDFWVLTDDGELELPEDHEFDVELEMQKQERSNRKDWPEMYGGIDERRMDEKLYAWWKAGGSWGNQDHTADYQPPADADDTTSVISMSTNASESEWEDDLSNGRRTPTQSNPYPRFSRESTPVQDPFIDMSTFARLLDPRDRESREEARILAAHLSPGQDSNRIMTRSQYRQQVERDRSRVLLSSRLHHHAANAHSGSEKRKPSAEEETEMLEQLILSRRSEMSFSSEPNTWESGATGLGPNGPPCVVCQTNPRSIITWPCRCLCICEDCRVSLAMNNFGSCVTRRQEVGGFMRLWVP</sequence>
<evidence type="ECO:0008006" key="5">
    <source>
        <dbReference type="Google" id="ProtNLM"/>
    </source>
</evidence>
<evidence type="ECO:0000313" key="3">
    <source>
        <dbReference type="EMBL" id="KAJ5159502.1"/>
    </source>
</evidence>
<reference evidence="3" key="1">
    <citation type="submission" date="2022-11" db="EMBL/GenBank/DDBJ databases">
        <authorList>
            <person name="Petersen C."/>
        </authorList>
    </citation>
    <scope>NUCLEOTIDE SEQUENCE</scope>
    <source>
        <strain evidence="3">IBT 26290</strain>
    </source>
</reference>
<keyword evidence="2" id="KW-1133">Transmembrane helix</keyword>
<feature type="compositionally biased region" description="Polar residues" evidence="1">
    <location>
        <begin position="790"/>
        <end position="799"/>
    </location>
</feature>
<name>A0A9W9HV44_9EURO</name>
<dbReference type="RefSeq" id="XP_056541060.1">
    <property type="nucleotide sequence ID" value="XM_056688631.1"/>
</dbReference>
<accession>A0A9W9HV44</accession>
<evidence type="ECO:0000256" key="1">
    <source>
        <dbReference type="SAM" id="MobiDB-lite"/>
    </source>
</evidence>
<evidence type="ECO:0000256" key="2">
    <source>
        <dbReference type="SAM" id="Phobius"/>
    </source>
</evidence>
<feature type="transmembrane region" description="Helical" evidence="2">
    <location>
        <begin position="438"/>
        <end position="469"/>
    </location>
</feature>
<evidence type="ECO:0000313" key="4">
    <source>
        <dbReference type="Proteomes" id="UP001149163"/>
    </source>
</evidence>
<dbReference type="PANTHER" id="PTHR22696:SF1">
    <property type="entry name" value="E3 UBIQUITIN-PROTEIN LIGASE RNF26"/>
    <property type="match status" value="1"/>
</dbReference>
<organism evidence="3 4">
    <name type="scientific">Penicillium canariense</name>
    <dbReference type="NCBI Taxonomy" id="189055"/>
    <lineage>
        <taxon>Eukaryota</taxon>
        <taxon>Fungi</taxon>
        <taxon>Dikarya</taxon>
        <taxon>Ascomycota</taxon>
        <taxon>Pezizomycotina</taxon>
        <taxon>Eurotiomycetes</taxon>
        <taxon>Eurotiomycetidae</taxon>
        <taxon>Eurotiales</taxon>
        <taxon>Aspergillaceae</taxon>
        <taxon>Penicillium</taxon>
    </lineage>
</organism>
<feature type="region of interest" description="Disordered" evidence="1">
    <location>
        <begin position="876"/>
        <end position="896"/>
    </location>
</feature>
<dbReference type="GO" id="GO:0061630">
    <property type="term" value="F:ubiquitin protein ligase activity"/>
    <property type="evidence" value="ECO:0007669"/>
    <property type="project" value="TreeGrafter"/>
</dbReference>
<feature type="region of interest" description="Disordered" evidence="1">
    <location>
        <begin position="775"/>
        <end position="810"/>
    </location>
</feature>